<evidence type="ECO:0000256" key="4">
    <source>
        <dbReference type="ARBA" id="ARBA00022605"/>
    </source>
</evidence>
<dbReference type="PANTHER" id="PTHR43406">
    <property type="entry name" value="TRYPTOPHAN SYNTHASE, ALPHA CHAIN"/>
    <property type="match status" value="1"/>
</dbReference>
<accession>A0A6N6W0V0</accession>
<dbReference type="NCBIfam" id="TIGR00262">
    <property type="entry name" value="trpA"/>
    <property type="match status" value="1"/>
</dbReference>
<evidence type="ECO:0000313" key="11">
    <source>
        <dbReference type="Proteomes" id="UP000437748"/>
    </source>
</evidence>
<evidence type="ECO:0000256" key="5">
    <source>
        <dbReference type="ARBA" id="ARBA00022822"/>
    </source>
</evidence>
<dbReference type="PANTHER" id="PTHR43406:SF1">
    <property type="entry name" value="TRYPTOPHAN SYNTHASE ALPHA CHAIN, CHLOROPLASTIC"/>
    <property type="match status" value="1"/>
</dbReference>
<dbReference type="AlphaFoldDB" id="A0A6N6W0V0"/>
<dbReference type="InterPro" id="IPR013785">
    <property type="entry name" value="Aldolase_TIM"/>
</dbReference>
<evidence type="ECO:0000256" key="7">
    <source>
        <dbReference type="ARBA" id="ARBA00023239"/>
    </source>
</evidence>
<gene>
    <name evidence="10" type="primary">trpA</name>
    <name evidence="10" type="ORF">GCL60_03430</name>
</gene>
<evidence type="ECO:0000256" key="3">
    <source>
        <dbReference type="ARBA" id="ARBA00012043"/>
    </source>
</evidence>
<dbReference type="InterPro" id="IPR018204">
    <property type="entry name" value="Trp_synthase_alpha_AS"/>
</dbReference>
<comment type="caution">
    <text evidence="10">The sequence shown here is derived from an EMBL/GenBank/DDBJ whole genome shotgun (WGS) entry which is preliminary data.</text>
</comment>
<dbReference type="SUPFAM" id="SSF51366">
    <property type="entry name" value="Ribulose-phoshate binding barrel"/>
    <property type="match status" value="1"/>
</dbReference>
<dbReference type="RefSeq" id="WP_153418521.1">
    <property type="nucleotide sequence ID" value="NZ_WFLM01000001.1"/>
</dbReference>
<dbReference type="OrthoDB" id="9804578at2"/>
<organism evidence="10 11">
    <name type="scientific">Silvanigrella paludirubra</name>
    <dbReference type="NCBI Taxonomy" id="2499159"/>
    <lineage>
        <taxon>Bacteria</taxon>
        <taxon>Pseudomonadati</taxon>
        <taxon>Bdellovibrionota</taxon>
        <taxon>Oligoflexia</taxon>
        <taxon>Silvanigrellales</taxon>
        <taxon>Silvanigrellaceae</taxon>
        <taxon>Silvanigrella</taxon>
    </lineage>
</organism>
<keyword evidence="4" id="KW-0028">Amino-acid biosynthesis</keyword>
<dbReference type="UniPathway" id="UPA00035">
    <property type="reaction ID" value="UER00044"/>
</dbReference>
<comment type="subunit">
    <text evidence="2">Tetramer of two alpha and two beta chains.</text>
</comment>
<dbReference type="EMBL" id="WFLM01000001">
    <property type="protein sequence ID" value="KAB8040998.1"/>
    <property type="molecule type" value="Genomic_DNA"/>
</dbReference>
<keyword evidence="7 10" id="KW-0456">Lyase</keyword>
<comment type="pathway">
    <text evidence="1">Amino-acid biosynthesis; L-tryptophan biosynthesis; L-tryptophan from chorismate: step 5/5.</text>
</comment>
<evidence type="ECO:0000313" key="10">
    <source>
        <dbReference type="EMBL" id="KAB8040998.1"/>
    </source>
</evidence>
<name>A0A6N6W0V0_9BACT</name>
<evidence type="ECO:0000256" key="8">
    <source>
        <dbReference type="ARBA" id="ARBA00049047"/>
    </source>
</evidence>
<dbReference type="InterPro" id="IPR002028">
    <property type="entry name" value="Trp_synthase_suA"/>
</dbReference>
<evidence type="ECO:0000256" key="9">
    <source>
        <dbReference type="RuleBase" id="RU003662"/>
    </source>
</evidence>
<dbReference type="GO" id="GO:0004834">
    <property type="term" value="F:tryptophan synthase activity"/>
    <property type="evidence" value="ECO:0007669"/>
    <property type="project" value="UniProtKB-EC"/>
</dbReference>
<keyword evidence="11" id="KW-1185">Reference proteome</keyword>
<evidence type="ECO:0000256" key="6">
    <source>
        <dbReference type="ARBA" id="ARBA00023141"/>
    </source>
</evidence>
<comment type="catalytic activity">
    <reaction evidence="8">
        <text>(1S,2R)-1-C-(indol-3-yl)glycerol 3-phosphate + L-serine = D-glyceraldehyde 3-phosphate + L-tryptophan + H2O</text>
        <dbReference type="Rhea" id="RHEA:10532"/>
        <dbReference type="ChEBI" id="CHEBI:15377"/>
        <dbReference type="ChEBI" id="CHEBI:33384"/>
        <dbReference type="ChEBI" id="CHEBI:57912"/>
        <dbReference type="ChEBI" id="CHEBI:58866"/>
        <dbReference type="ChEBI" id="CHEBI:59776"/>
        <dbReference type="EC" id="4.2.1.20"/>
    </reaction>
</comment>
<evidence type="ECO:0000256" key="2">
    <source>
        <dbReference type="ARBA" id="ARBA00011270"/>
    </source>
</evidence>
<comment type="similarity">
    <text evidence="9">Belongs to the TrpA family.</text>
</comment>
<protein>
    <recommendedName>
        <fullName evidence="3">tryptophan synthase</fullName>
        <ecNumber evidence="3">4.2.1.20</ecNumber>
    </recommendedName>
</protein>
<evidence type="ECO:0000256" key="1">
    <source>
        <dbReference type="ARBA" id="ARBA00004733"/>
    </source>
</evidence>
<keyword evidence="5" id="KW-0822">Tryptophan biosynthesis</keyword>
<dbReference type="Pfam" id="PF00290">
    <property type="entry name" value="Trp_syntA"/>
    <property type="match status" value="1"/>
</dbReference>
<keyword evidence="6" id="KW-0057">Aromatic amino acid biosynthesis</keyword>
<reference evidence="10 11" key="1">
    <citation type="submission" date="2019-10" db="EMBL/GenBank/DDBJ databases">
        <title>New species of Slilvanegrellaceae.</title>
        <authorList>
            <person name="Pitt A."/>
            <person name="Hahn M.W."/>
        </authorList>
    </citation>
    <scope>NUCLEOTIDE SEQUENCE [LARGE SCALE GENOMIC DNA]</scope>
    <source>
        <strain evidence="10 11">SP-Ram-0.45-NSY-1</strain>
    </source>
</reference>
<dbReference type="Proteomes" id="UP000437748">
    <property type="component" value="Unassembled WGS sequence"/>
</dbReference>
<dbReference type="GO" id="GO:0005829">
    <property type="term" value="C:cytosol"/>
    <property type="evidence" value="ECO:0007669"/>
    <property type="project" value="TreeGrafter"/>
</dbReference>
<dbReference type="EC" id="4.2.1.20" evidence="3"/>
<dbReference type="PROSITE" id="PS00167">
    <property type="entry name" value="TRP_SYNTHASE_ALPHA"/>
    <property type="match status" value="1"/>
</dbReference>
<sequence length="251" mass="28557">MKIGIYFTIGDLGLKNSLAIFKGLLEGQIDLLEIGLPFSDPLLDGTTIQESHARAVKENISWEEICNALSDLKKMCNLNQQISVMTTSQHLYDINRRSKLPTLDGILISDIRHNIQNPFPVSTKRVWFLNQEIALKKDNLFPPEEISMIYLTRVQGTTGENQKNELSTEIAINSLKNISNKEIWLGFGISNQKDILEAKKQGASGVIIGSAFVKKITDYYFNHLSEYDESQKINFLYHFSKNYINELKLNL</sequence>
<dbReference type="Gene3D" id="3.20.20.70">
    <property type="entry name" value="Aldolase class I"/>
    <property type="match status" value="1"/>
</dbReference>
<proteinExistence type="inferred from homology"/>
<dbReference type="InterPro" id="IPR011060">
    <property type="entry name" value="RibuloseP-bd_barrel"/>
</dbReference>